<evidence type="ECO:0000313" key="2">
    <source>
        <dbReference type="EMBL" id="CAL5995827.1"/>
    </source>
</evidence>
<dbReference type="Proteomes" id="UP001642409">
    <property type="component" value="Unassembled WGS sequence"/>
</dbReference>
<dbReference type="EMBL" id="CATOUU010000937">
    <property type="protein sequence ID" value="CAI9961145.1"/>
    <property type="molecule type" value="Genomic_DNA"/>
</dbReference>
<sequence length="324" mass="37508">MGISDSLSAQRFRCPIPYLENDNNQIYWQDVNQILNNQSYQMIDAQKLTYLMRVVHWNGIVLSHTDNSVLLRMNPQFSQSADLELIIPPNLSSVSAHLHLLTGHNIDFVGKIIGVQENLVTILFVNYDIYSRPRLTHFQLLLNILHQQKPLTLHQLFVDLKPLSWHEFLSDSLPNSFNEFFLQFSKYLISIPIIISKTEQISLSDKQNFFITNMSPKQRSGTFLVTGRLQGFEIKQNKLLIYVAQAGIEPISENWAVKTKNKLKISQEAIDKIWLYKSFGELQVKNLMTVMRECTGFEDAMVKKMVKKETFTQNQILNDIVESK</sequence>
<gene>
    <name evidence="2" type="ORF">HINF_LOCUS14279</name>
    <name evidence="1" type="ORF">HINF_LOCUS48790</name>
</gene>
<protein>
    <submittedName>
        <fullName evidence="1">Uncharacterized protein</fullName>
    </submittedName>
</protein>
<dbReference type="EMBL" id="CAXDID020000033">
    <property type="protein sequence ID" value="CAL5995827.1"/>
    <property type="molecule type" value="Genomic_DNA"/>
</dbReference>
<reference evidence="2 3" key="2">
    <citation type="submission" date="2024-07" db="EMBL/GenBank/DDBJ databases">
        <authorList>
            <person name="Akdeniz Z."/>
        </authorList>
    </citation>
    <scope>NUCLEOTIDE SEQUENCE [LARGE SCALE GENOMIC DNA]</scope>
</reference>
<comment type="caution">
    <text evidence="1">The sequence shown here is derived from an EMBL/GenBank/DDBJ whole genome shotgun (WGS) entry which is preliminary data.</text>
</comment>
<dbReference type="AlphaFoldDB" id="A0AA86R2N1"/>
<evidence type="ECO:0000313" key="1">
    <source>
        <dbReference type="EMBL" id="CAI9961145.1"/>
    </source>
</evidence>
<evidence type="ECO:0000313" key="3">
    <source>
        <dbReference type="Proteomes" id="UP001642409"/>
    </source>
</evidence>
<keyword evidence="3" id="KW-1185">Reference proteome</keyword>
<name>A0AA86R2N1_9EUKA</name>
<organism evidence="1">
    <name type="scientific">Hexamita inflata</name>
    <dbReference type="NCBI Taxonomy" id="28002"/>
    <lineage>
        <taxon>Eukaryota</taxon>
        <taxon>Metamonada</taxon>
        <taxon>Diplomonadida</taxon>
        <taxon>Hexamitidae</taxon>
        <taxon>Hexamitinae</taxon>
        <taxon>Hexamita</taxon>
    </lineage>
</organism>
<reference evidence="1" key="1">
    <citation type="submission" date="2023-06" db="EMBL/GenBank/DDBJ databases">
        <authorList>
            <person name="Kurt Z."/>
        </authorList>
    </citation>
    <scope>NUCLEOTIDE SEQUENCE</scope>
</reference>
<accession>A0AA86R2N1</accession>
<proteinExistence type="predicted"/>